<accession>A0A024GSX8</accession>
<keyword evidence="2" id="KW-1185">Reference proteome</keyword>
<gene>
    <name evidence="1" type="ORF">BN9_115400</name>
</gene>
<proteinExistence type="predicted"/>
<protein>
    <submittedName>
        <fullName evidence="1">Uncharacterized protein</fullName>
    </submittedName>
</protein>
<evidence type="ECO:0000313" key="2">
    <source>
        <dbReference type="Proteomes" id="UP000053237"/>
    </source>
</evidence>
<dbReference type="AlphaFoldDB" id="A0A024GSX8"/>
<dbReference type="InParanoid" id="A0A024GSX8"/>
<reference evidence="1 2" key="1">
    <citation type="submission" date="2012-05" db="EMBL/GenBank/DDBJ databases">
        <title>Recombination and specialization in a pathogen metapopulation.</title>
        <authorList>
            <person name="Gardiner A."/>
            <person name="Kemen E."/>
            <person name="Schultz-Larsen T."/>
            <person name="MacLean D."/>
            <person name="Van Oosterhout C."/>
            <person name="Jones J.D.G."/>
        </authorList>
    </citation>
    <scope>NUCLEOTIDE SEQUENCE [LARGE SCALE GENOMIC DNA]</scope>
    <source>
        <strain evidence="1 2">Ac Nc2</strain>
    </source>
</reference>
<evidence type="ECO:0000313" key="1">
    <source>
        <dbReference type="EMBL" id="CCI50034.1"/>
    </source>
</evidence>
<sequence length="128" mass="14873">MGILIKRIRNMKPLVDYYISSTSSALAVFPYPYQAATLGPTWTRVSRRYRYKTGIHQTQRQIERFRFLKKRTAFRPNFEIATSSTIHSAAYSSPPLSHTAFFLFKSHGNVLFPRSENSISRHSICIQR</sequence>
<dbReference type="Proteomes" id="UP000053237">
    <property type="component" value="Unassembled WGS sequence"/>
</dbReference>
<organism evidence="1 2">
    <name type="scientific">Albugo candida</name>
    <dbReference type="NCBI Taxonomy" id="65357"/>
    <lineage>
        <taxon>Eukaryota</taxon>
        <taxon>Sar</taxon>
        <taxon>Stramenopiles</taxon>
        <taxon>Oomycota</taxon>
        <taxon>Peronosporomycetes</taxon>
        <taxon>Albuginales</taxon>
        <taxon>Albuginaceae</taxon>
        <taxon>Albugo</taxon>
    </lineage>
</organism>
<dbReference type="EMBL" id="CAIX01000382">
    <property type="protein sequence ID" value="CCI50034.1"/>
    <property type="molecule type" value="Genomic_DNA"/>
</dbReference>
<comment type="caution">
    <text evidence="1">The sequence shown here is derived from an EMBL/GenBank/DDBJ whole genome shotgun (WGS) entry which is preliminary data.</text>
</comment>
<name>A0A024GSX8_9STRA</name>